<gene>
    <name evidence="2" type="ORF">GCM10022222_56920</name>
</gene>
<dbReference type="Gene3D" id="3.30.460.10">
    <property type="entry name" value="Beta Polymerase, domain 2"/>
    <property type="match status" value="1"/>
</dbReference>
<accession>A0ABP6XF31</accession>
<feature type="domain" description="Polymerase nucleotidyl transferase" evidence="1">
    <location>
        <begin position="21"/>
        <end position="69"/>
    </location>
</feature>
<dbReference type="RefSeq" id="WP_344865220.1">
    <property type="nucleotide sequence ID" value="NZ_BAAAZN010000013.1"/>
</dbReference>
<comment type="caution">
    <text evidence="2">The sequence shown here is derived from an EMBL/GenBank/DDBJ whole genome shotgun (WGS) entry which is preliminary data.</text>
</comment>
<dbReference type="InterPro" id="IPR002934">
    <property type="entry name" value="Polymerase_NTP_transf_dom"/>
</dbReference>
<organism evidence="2 3">
    <name type="scientific">Amycolatopsis ultiminotia</name>
    <dbReference type="NCBI Taxonomy" id="543629"/>
    <lineage>
        <taxon>Bacteria</taxon>
        <taxon>Bacillati</taxon>
        <taxon>Actinomycetota</taxon>
        <taxon>Actinomycetes</taxon>
        <taxon>Pseudonocardiales</taxon>
        <taxon>Pseudonocardiaceae</taxon>
        <taxon>Amycolatopsis</taxon>
    </lineage>
</organism>
<evidence type="ECO:0000313" key="3">
    <source>
        <dbReference type="Proteomes" id="UP001500689"/>
    </source>
</evidence>
<dbReference type="CDD" id="cd05403">
    <property type="entry name" value="NT_KNTase_like"/>
    <property type="match status" value="1"/>
</dbReference>
<dbReference type="InterPro" id="IPR043519">
    <property type="entry name" value="NT_sf"/>
</dbReference>
<sequence>MPENFEETFAEHVADLLAGLPGVRAVALGGSRAAGTHRDDSDWDFALYYRGSFDPADLRALGLPGEVSELGEWGGGVFNGGAWLTVEGRPVDVHYRDLASVEHQLAEARQGRFHWEPLAFHLAGIPSYLVVAELAGNRVLRGQLPRPQYPEPLRESAPTFWHAAAERTLAYAKSGYVAHGRITETAASVGVAGLQTAHAVLAARGEWVTNEKTLLARAGLRELDALVAGLAHDLPGAFATAAALLDIAVRDRAQRT</sequence>
<reference evidence="3" key="1">
    <citation type="journal article" date="2019" name="Int. J. Syst. Evol. Microbiol.">
        <title>The Global Catalogue of Microorganisms (GCM) 10K type strain sequencing project: providing services to taxonomists for standard genome sequencing and annotation.</title>
        <authorList>
            <consortium name="The Broad Institute Genomics Platform"/>
            <consortium name="The Broad Institute Genome Sequencing Center for Infectious Disease"/>
            <person name="Wu L."/>
            <person name="Ma J."/>
        </authorList>
    </citation>
    <scope>NUCLEOTIDE SEQUENCE [LARGE SCALE GENOMIC DNA]</scope>
    <source>
        <strain evidence="3">JCM 16898</strain>
    </source>
</reference>
<proteinExistence type="predicted"/>
<dbReference type="EMBL" id="BAAAZN010000013">
    <property type="protein sequence ID" value="GAA3565725.1"/>
    <property type="molecule type" value="Genomic_DNA"/>
</dbReference>
<evidence type="ECO:0000313" key="2">
    <source>
        <dbReference type="EMBL" id="GAA3565725.1"/>
    </source>
</evidence>
<keyword evidence="3" id="KW-1185">Reference proteome</keyword>
<protein>
    <submittedName>
        <fullName evidence="2">Nucleotidyltransferase domain-containing protein</fullName>
    </submittedName>
</protein>
<name>A0ABP6XF31_9PSEU</name>
<evidence type="ECO:0000259" key="1">
    <source>
        <dbReference type="Pfam" id="PF01909"/>
    </source>
</evidence>
<dbReference type="SUPFAM" id="SSF81301">
    <property type="entry name" value="Nucleotidyltransferase"/>
    <property type="match status" value="1"/>
</dbReference>
<dbReference type="Pfam" id="PF01909">
    <property type="entry name" value="NTP_transf_2"/>
    <property type="match status" value="1"/>
</dbReference>
<dbReference type="Proteomes" id="UP001500689">
    <property type="component" value="Unassembled WGS sequence"/>
</dbReference>